<reference evidence="1" key="2">
    <citation type="journal article" date="2015" name="Data Brief">
        <title>Shoot transcriptome of the giant reed, Arundo donax.</title>
        <authorList>
            <person name="Barrero R.A."/>
            <person name="Guerrero F.D."/>
            <person name="Moolhuijzen P."/>
            <person name="Goolsby J.A."/>
            <person name="Tidwell J."/>
            <person name="Bellgard S.E."/>
            <person name="Bellgard M.I."/>
        </authorList>
    </citation>
    <scope>NUCLEOTIDE SEQUENCE</scope>
    <source>
        <tissue evidence="1">Shoot tissue taken approximately 20 cm above the soil surface</tissue>
    </source>
</reference>
<dbReference type="AlphaFoldDB" id="A0A0A9H581"/>
<organism evidence="1">
    <name type="scientific">Arundo donax</name>
    <name type="common">Giant reed</name>
    <name type="synonym">Donax arundinaceus</name>
    <dbReference type="NCBI Taxonomy" id="35708"/>
    <lineage>
        <taxon>Eukaryota</taxon>
        <taxon>Viridiplantae</taxon>
        <taxon>Streptophyta</taxon>
        <taxon>Embryophyta</taxon>
        <taxon>Tracheophyta</taxon>
        <taxon>Spermatophyta</taxon>
        <taxon>Magnoliopsida</taxon>
        <taxon>Liliopsida</taxon>
        <taxon>Poales</taxon>
        <taxon>Poaceae</taxon>
        <taxon>PACMAD clade</taxon>
        <taxon>Arundinoideae</taxon>
        <taxon>Arundineae</taxon>
        <taxon>Arundo</taxon>
    </lineage>
</organism>
<proteinExistence type="predicted"/>
<dbReference type="EMBL" id="GBRH01166942">
    <property type="protein sequence ID" value="JAE30954.1"/>
    <property type="molecule type" value="Transcribed_RNA"/>
</dbReference>
<sequence>MIKRIYSIDIIFTKFMETKLRDKVHLDCHKTRLAMTAAWPRPAKAAPDPAAKPLRTLAEAAPELQASSLHAHAGLSSTHTLARGAAQVHSLPRCAYRLRSHHAFVELRFSALQLPLHPPLPSKAI</sequence>
<name>A0A0A9H581_ARUDO</name>
<reference evidence="1" key="1">
    <citation type="submission" date="2014-09" db="EMBL/GenBank/DDBJ databases">
        <authorList>
            <person name="Magalhaes I.L.F."/>
            <person name="Oliveira U."/>
            <person name="Santos F.R."/>
            <person name="Vidigal T.H.D.A."/>
            <person name="Brescovit A.D."/>
            <person name="Santos A.J."/>
        </authorList>
    </citation>
    <scope>NUCLEOTIDE SEQUENCE</scope>
    <source>
        <tissue evidence="1">Shoot tissue taken approximately 20 cm above the soil surface</tissue>
    </source>
</reference>
<protein>
    <submittedName>
        <fullName evidence="1">Uncharacterized protein</fullName>
    </submittedName>
</protein>
<accession>A0A0A9H581</accession>
<evidence type="ECO:0000313" key="1">
    <source>
        <dbReference type="EMBL" id="JAE30954.1"/>
    </source>
</evidence>